<evidence type="ECO:0000256" key="1">
    <source>
        <dbReference type="SAM" id="MobiDB-lite"/>
    </source>
</evidence>
<dbReference type="AlphaFoldDB" id="A0AAV2CX15"/>
<gene>
    <name evidence="2" type="ORF">LTRI10_LOCUS8276</name>
</gene>
<feature type="compositionally biased region" description="Basic residues" evidence="1">
    <location>
        <begin position="77"/>
        <end position="86"/>
    </location>
</feature>
<evidence type="ECO:0000313" key="3">
    <source>
        <dbReference type="Proteomes" id="UP001497516"/>
    </source>
</evidence>
<dbReference type="Proteomes" id="UP001497516">
    <property type="component" value="Chromosome 10"/>
</dbReference>
<dbReference type="EMBL" id="OZ034814">
    <property type="protein sequence ID" value="CAL1360870.1"/>
    <property type="molecule type" value="Genomic_DNA"/>
</dbReference>
<organism evidence="2 3">
    <name type="scientific">Linum trigynum</name>
    <dbReference type="NCBI Taxonomy" id="586398"/>
    <lineage>
        <taxon>Eukaryota</taxon>
        <taxon>Viridiplantae</taxon>
        <taxon>Streptophyta</taxon>
        <taxon>Embryophyta</taxon>
        <taxon>Tracheophyta</taxon>
        <taxon>Spermatophyta</taxon>
        <taxon>Magnoliopsida</taxon>
        <taxon>eudicotyledons</taxon>
        <taxon>Gunneridae</taxon>
        <taxon>Pentapetalae</taxon>
        <taxon>rosids</taxon>
        <taxon>fabids</taxon>
        <taxon>Malpighiales</taxon>
        <taxon>Linaceae</taxon>
        <taxon>Linum</taxon>
    </lineage>
</organism>
<proteinExistence type="predicted"/>
<name>A0AAV2CX15_9ROSI</name>
<feature type="compositionally biased region" description="Basic residues" evidence="1">
    <location>
        <begin position="50"/>
        <end position="63"/>
    </location>
</feature>
<evidence type="ECO:0000313" key="2">
    <source>
        <dbReference type="EMBL" id="CAL1360870.1"/>
    </source>
</evidence>
<keyword evidence="3" id="KW-1185">Reference proteome</keyword>
<protein>
    <submittedName>
        <fullName evidence="2">Uncharacterized protein</fullName>
    </submittedName>
</protein>
<sequence>MKGFEEIVEPVSILESTTMKREISPRRFASDGWSCSRSVKLEAASGNDGRHKRKVIRRRRRGRRGDVGEATSGAGGRQKRKVVRRM</sequence>
<accession>A0AAV2CX15</accession>
<feature type="region of interest" description="Disordered" evidence="1">
    <location>
        <begin position="43"/>
        <end position="86"/>
    </location>
</feature>
<reference evidence="2 3" key="1">
    <citation type="submission" date="2024-04" db="EMBL/GenBank/DDBJ databases">
        <authorList>
            <person name="Fracassetti M."/>
        </authorList>
    </citation>
    <scope>NUCLEOTIDE SEQUENCE [LARGE SCALE GENOMIC DNA]</scope>
</reference>